<dbReference type="SUPFAM" id="SSF111126">
    <property type="entry name" value="Ligand-binding domain in the NO signalling and Golgi transport"/>
    <property type="match status" value="1"/>
</dbReference>
<protein>
    <recommendedName>
        <fullName evidence="1">4-vinyl reductase 4VR domain-containing protein</fullName>
    </recommendedName>
</protein>
<dbReference type="SMART" id="SM00989">
    <property type="entry name" value="V4R"/>
    <property type="match status" value="1"/>
</dbReference>
<evidence type="ECO:0000259" key="1">
    <source>
        <dbReference type="SMART" id="SM00989"/>
    </source>
</evidence>
<organism evidence="2 3">
    <name type="scientific">Ignicoccus pacificus DSM 13166</name>
    <dbReference type="NCBI Taxonomy" id="940294"/>
    <lineage>
        <taxon>Archaea</taxon>
        <taxon>Thermoproteota</taxon>
        <taxon>Thermoprotei</taxon>
        <taxon>Desulfurococcales</taxon>
        <taxon>Desulfurococcaceae</taxon>
        <taxon>Ignicoccus</taxon>
    </lineage>
</organism>
<dbReference type="EMBL" id="CP006868">
    <property type="protein sequence ID" value="UXD22123.1"/>
    <property type="molecule type" value="Genomic_DNA"/>
</dbReference>
<evidence type="ECO:0000313" key="3">
    <source>
        <dbReference type="Proteomes" id="UP001063698"/>
    </source>
</evidence>
<accession>A0A977KBM1</accession>
<dbReference type="InterPro" id="IPR004096">
    <property type="entry name" value="V4R"/>
</dbReference>
<evidence type="ECO:0000313" key="2">
    <source>
        <dbReference type="EMBL" id="UXD22123.1"/>
    </source>
</evidence>
<sequence length="160" mass="18619">MIGMEEEALLEYYKHEGIVLDKEIFIDMVEKMIKYPLIKKMMFNYFKSLGEIMARKLKEKGILGNDDPLVETLELCRVSGYLDSYKILEQKEDFASVRVDGAMFGETFRRKGIEKKKADEPLACYMEGVYQELTKRKVKVEEEACVAEGAPYCVFNFHIK</sequence>
<proteinExistence type="predicted"/>
<gene>
    <name evidence="2" type="ORF">IPA_01910</name>
</gene>
<name>A0A977KBM1_9CREN</name>
<dbReference type="AlphaFoldDB" id="A0A977KBM1"/>
<dbReference type="KEGG" id="ipc:IPA_01910"/>
<reference evidence="2" key="1">
    <citation type="submission" date="2013-11" db="EMBL/GenBank/DDBJ databases">
        <title>Comparative genomics of Ignicoccus.</title>
        <authorList>
            <person name="Podar M."/>
        </authorList>
    </citation>
    <scope>NUCLEOTIDE SEQUENCE</scope>
    <source>
        <strain evidence="2">DSM 13166</strain>
    </source>
</reference>
<keyword evidence="3" id="KW-1185">Reference proteome</keyword>
<dbReference type="Gene3D" id="3.30.1380.20">
    <property type="entry name" value="Trafficking protein particle complex subunit 3"/>
    <property type="match status" value="1"/>
</dbReference>
<feature type="domain" description="4-vinyl reductase 4VR" evidence="1">
    <location>
        <begin position="98"/>
        <end position="159"/>
    </location>
</feature>
<dbReference type="Proteomes" id="UP001063698">
    <property type="component" value="Chromosome"/>
</dbReference>
<dbReference type="InterPro" id="IPR024096">
    <property type="entry name" value="NO_sig/Golgi_transp_ligand-bd"/>
</dbReference>